<protein>
    <submittedName>
        <fullName evidence="2">DNA-binding transcriptional regulator AsnC</fullName>
    </submittedName>
</protein>
<dbReference type="AlphaFoldDB" id="A0A2Z2HIZ9"/>
<feature type="domain" description="Transcription regulator AsnC/Lrp ligand binding" evidence="1">
    <location>
        <begin position="8"/>
        <end position="72"/>
    </location>
</feature>
<proteinExistence type="predicted"/>
<keyword evidence="2" id="KW-0238">DNA-binding</keyword>
<evidence type="ECO:0000313" key="2">
    <source>
        <dbReference type="EMBL" id="ARS64112.1"/>
    </source>
</evidence>
<dbReference type="InterPro" id="IPR050684">
    <property type="entry name" value="HTH-Siroheme_Decarb"/>
</dbReference>
<sequence length="176" mass="19695">MAKAYIMMNCDLGEEKEVIQSLQEIVGIKEAHGTLGLYDIVAQIECTTDEKIQEIVTKQIRKIPKINSSMTLTSSESGQLFQIAEKLVGAMLGQNSSQAYVVFHCEKGEEYPTLKNLCKIPEIKEADVVFGYYDVICRVESSSEEVLQDVITRAIRGLPNLKTSMTLNIIKEQESK</sequence>
<dbReference type="GeneID" id="32900982"/>
<dbReference type="Pfam" id="PF01037">
    <property type="entry name" value="AsnC_trans_reg"/>
    <property type="match status" value="2"/>
</dbReference>
<keyword evidence="3" id="KW-1185">Reference proteome</keyword>
<dbReference type="OrthoDB" id="8136at2157"/>
<organism evidence="2 3">
    <name type="scientific">Candidatus Nitrosomarinus catalinensis</name>
    <dbReference type="NCBI Taxonomy" id="1898749"/>
    <lineage>
        <taxon>Archaea</taxon>
        <taxon>Nitrososphaerota</taxon>
        <taxon>Nitrososphaeria</taxon>
        <taxon>Nitrosopumilales</taxon>
        <taxon>Nitrosopumilaceae</taxon>
        <taxon>Candidatus Nitrosomarinus</taxon>
    </lineage>
</organism>
<evidence type="ECO:0000313" key="3">
    <source>
        <dbReference type="Proteomes" id="UP000249949"/>
    </source>
</evidence>
<dbReference type="RefSeq" id="WP_086907279.1">
    <property type="nucleotide sequence ID" value="NZ_CP021324.1"/>
</dbReference>
<dbReference type="Gene3D" id="3.30.70.920">
    <property type="match status" value="2"/>
</dbReference>
<dbReference type="Proteomes" id="UP000249949">
    <property type="component" value="Chromosome"/>
</dbReference>
<dbReference type="GO" id="GO:0003677">
    <property type="term" value="F:DNA binding"/>
    <property type="evidence" value="ECO:0007669"/>
    <property type="project" value="UniProtKB-KW"/>
</dbReference>
<accession>A0A2Z2HIZ9</accession>
<dbReference type="KEGG" id="nct:NMSP_0490"/>
<dbReference type="SUPFAM" id="SSF54909">
    <property type="entry name" value="Dimeric alpha+beta barrel"/>
    <property type="match status" value="2"/>
</dbReference>
<evidence type="ECO:0000259" key="1">
    <source>
        <dbReference type="Pfam" id="PF01037"/>
    </source>
</evidence>
<reference evidence="2 3" key="1">
    <citation type="journal article" date="2017" name="Environ. Microbiol.">
        <title>Genome and epigenome of a novel marine Thaumarchaeota strain suggest viral infection, phosphorothioation DNA modification and multiple restriction systems.</title>
        <authorList>
            <person name="Ahlgren N.A."/>
            <person name="Chen Y."/>
            <person name="Needham D.M."/>
            <person name="Parada A.E."/>
            <person name="Sachdeva R."/>
            <person name="Trinh V."/>
            <person name="Chen T."/>
            <person name="Fuhrman J.A."/>
        </authorList>
    </citation>
    <scope>NUCLEOTIDE SEQUENCE [LARGE SCALE GENOMIC DNA]</scope>
    <source>
        <strain evidence="2 3">SPOT01</strain>
    </source>
</reference>
<dbReference type="InterPro" id="IPR019887">
    <property type="entry name" value="Tscrpt_reg_AsnC/Lrp_C"/>
</dbReference>
<name>A0A2Z2HIZ9_9ARCH</name>
<gene>
    <name evidence="2" type="ORF">NMSP_0490</name>
</gene>
<dbReference type="EMBL" id="CP021324">
    <property type="protein sequence ID" value="ARS64112.1"/>
    <property type="molecule type" value="Genomic_DNA"/>
</dbReference>
<dbReference type="PANTHER" id="PTHR43413:SF6">
    <property type="entry name" value="REGULATORY PROTEIN ASNC"/>
    <property type="match status" value="1"/>
</dbReference>
<feature type="domain" description="Transcription regulator AsnC/Lrp ligand binding" evidence="1">
    <location>
        <begin position="113"/>
        <end position="169"/>
    </location>
</feature>
<dbReference type="PANTHER" id="PTHR43413">
    <property type="entry name" value="TRANSCRIPTIONAL REGULATOR, ASNC FAMILY"/>
    <property type="match status" value="1"/>
</dbReference>
<dbReference type="InterPro" id="IPR011008">
    <property type="entry name" value="Dimeric_a/b-barrel"/>
</dbReference>